<accession>A0A1L7WPN9</accession>
<keyword evidence="3 8" id="KW-0732">Signal</keyword>
<name>A0A1L7WPN9_9HELO</name>
<dbReference type="EMBL" id="FJOG01000005">
    <property type="protein sequence ID" value="CZR54745.1"/>
    <property type="molecule type" value="Genomic_DNA"/>
</dbReference>
<dbReference type="PROSITE" id="PS50941">
    <property type="entry name" value="CHIT_BIND_I_2"/>
    <property type="match status" value="1"/>
</dbReference>
<dbReference type="GO" id="GO:0016810">
    <property type="term" value="F:hydrolase activity, acting on carbon-nitrogen (but not peptide) bonds"/>
    <property type="evidence" value="ECO:0007669"/>
    <property type="project" value="InterPro"/>
</dbReference>
<dbReference type="InterPro" id="IPR018371">
    <property type="entry name" value="Chitin-binding_1_CS"/>
</dbReference>
<dbReference type="InterPro" id="IPR011330">
    <property type="entry name" value="Glyco_hydro/deAcase_b/a-brl"/>
</dbReference>
<evidence type="ECO:0000256" key="1">
    <source>
        <dbReference type="ARBA" id="ARBA00001941"/>
    </source>
</evidence>
<dbReference type="AlphaFoldDB" id="A0A1L7WPN9"/>
<dbReference type="PANTHER" id="PTHR46471:SF2">
    <property type="entry name" value="CHITIN DEACETYLASE-RELATED"/>
    <property type="match status" value="1"/>
</dbReference>
<dbReference type="GO" id="GO:0046872">
    <property type="term" value="F:metal ion binding"/>
    <property type="evidence" value="ECO:0007669"/>
    <property type="project" value="UniProtKB-KW"/>
</dbReference>
<keyword evidence="4" id="KW-0378">Hydrolase</keyword>
<organism evidence="11 12">
    <name type="scientific">Phialocephala subalpina</name>
    <dbReference type="NCBI Taxonomy" id="576137"/>
    <lineage>
        <taxon>Eukaryota</taxon>
        <taxon>Fungi</taxon>
        <taxon>Dikarya</taxon>
        <taxon>Ascomycota</taxon>
        <taxon>Pezizomycotina</taxon>
        <taxon>Leotiomycetes</taxon>
        <taxon>Helotiales</taxon>
        <taxon>Mollisiaceae</taxon>
        <taxon>Phialocephala</taxon>
        <taxon>Phialocephala fortinii species complex</taxon>
    </lineage>
</organism>
<dbReference type="PANTHER" id="PTHR46471">
    <property type="entry name" value="CHITIN DEACETYLASE"/>
    <property type="match status" value="1"/>
</dbReference>
<sequence length="396" mass="43523">MYIFACLQALLFFFSSSILVHAHDSGFDISPSLSGAEINIRFGEEAQDGHERNHGLEKRQACGSGVGSCPTGQCCSSGGQCGTGPTFCNGPACQLAYGPACDGNISPPGSNTLNVARTKVGNVAYGGAGLYHCSTAGTIALTFDDGPYTYTQSVLDTLAKYNVQATFFINGNSLGKGRIDDPLTPWPQVLRNMYNAGHQLASHTWTHQDLTILPMNLMQNQVIYNEMAFRNIFGFFPTYIRPPFGYCSGSSGCADYLNNLGYHIVYWDVDTKDYLNDDPDLILNSENYFAGNVSSSANGHSYIPLAHDIHQNTALTLVAYMLDMLKARGYKPVTVGEYMGDPRANCYKYKLKQECKLGHSLESSGFECYSYNNDSTRNGECYDSVIDYVEHLEIRW</sequence>
<dbReference type="PROSITE" id="PS00026">
    <property type="entry name" value="CHIT_BIND_I_1"/>
    <property type="match status" value="1"/>
</dbReference>
<evidence type="ECO:0000256" key="2">
    <source>
        <dbReference type="ARBA" id="ARBA00022723"/>
    </source>
</evidence>
<feature type="signal peptide" evidence="8">
    <location>
        <begin position="1"/>
        <end position="22"/>
    </location>
</feature>
<dbReference type="Pfam" id="PF01522">
    <property type="entry name" value="Polysacc_deac_1"/>
    <property type="match status" value="1"/>
</dbReference>
<dbReference type="CDD" id="cd10951">
    <property type="entry name" value="CE4_ClCDA_like"/>
    <property type="match status" value="1"/>
</dbReference>
<feature type="chain" id="PRO_5012182733" evidence="8">
    <location>
        <begin position="23"/>
        <end position="396"/>
    </location>
</feature>
<feature type="domain" description="NodB homology" evidence="10">
    <location>
        <begin position="137"/>
        <end position="333"/>
    </location>
</feature>
<dbReference type="InterPro" id="IPR002509">
    <property type="entry name" value="NODB_dom"/>
</dbReference>
<dbReference type="Proteomes" id="UP000184330">
    <property type="component" value="Unassembled WGS sequence"/>
</dbReference>
<dbReference type="OrthoDB" id="407355at2759"/>
<keyword evidence="12" id="KW-1185">Reference proteome</keyword>
<protein>
    <submittedName>
        <fullName evidence="11">Related to chitin binding protein</fullName>
    </submittedName>
</protein>
<evidence type="ECO:0000256" key="8">
    <source>
        <dbReference type="SAM" id="SignalP"/>
    </source>
</evidence>
<proteinExistence type="predicted"/>
<reference evidence="11 12" key="1">
    <citation type="submission" date="2016-03" db="EMBL/GenBank/DDBJ databases">
        <authorList>
            <person name="Ploux O."/>
        </authorList>
    </citation>
    <scope>NUCLEOTIDE SEQUENCE [LARGE SCALE GENOMIC DNA]</scope>
    <source>
        <strain evidence="11 12">UAMH 11012</strain>
    </source>
</reference>
<evidence type="ECO:0000256" key="4">
    <source>
        <dbReference type="ARBA" id="ARBA00022801"/>
    </source>
</evidence>
<evidence type="ECO:0000313" key="12">
    <source>
        <dbReference type="Proteomes" id="UP000184330"/>
    </source>
</evidence>
<evidence type="ECO:0000256" key="6">
    <source>
        <dbReference type="ARBA" id="ARBA00023285"/>
    </source>
</evidence>
<comment type="cofactor">
    <cofactor evidence="1">
        <name>Co(2+)</name>
        <dbReference type="ChEBI" id="CHEBI:48828"/>
    </cofactor>
</comment>
<keyword evidence="5" id="KW-0119">Carbohydrate metabolism</keyword>
<keyword evidence="2" id="KW-0479">Metal-binding</keyword>
<dbReference type="GO" id="GO:0008061">
    <property type="term" value="F:chitin binding"/>
    <property type="evidence" value="ECO:0007669"/>
    <property type="project" value="UniProtKB-UniRule"/>
</dbReference>
<evidence type="ECO:0000313" key="11">
    <source>
        <dbReference type="EMBL" id="CZR54745.1"/>
    </source>
</evidence>
<evidence type="ECO:0000256" key="3">
    <source>
        <dbReference type="ARBA" id="ARBA00022729"/>
    </source>
</evidence>
<dbReference type="GO" id="GO:0005975">
    <property type="term" value="P:carbohydrate metabolic process"/>
    <property type="evidence" value="ECO:0007669"/>
    <property type="project" value="InterPro"/>
</dbReference>
<evidence type="ECO:0000259" key="9">
    <source>
        <dbReference type="PROSITE" id="PS50941"/>
    </source>
</evidence>
<evidence type="ECO:0000256" key="7">
    <source>
        <dbReference type="PROSITE-ProRule" id="PRU00261"/>
    </source>
</evidence>
<dbReference type="InterPro" id="IPR001002">
    <property type="entry name" value="Chitin-bd_1"/>
</dbReference>
<dbReference type="PROSITE" id="PS51677">
    <property type="entry name" value="NODB"/>
    <property type="match status" value="1"/>
</dbReference>
<keyword evidence="7" id="KW-0147">Chitin-binding</keyword>
<dbReference type="SUPFAM" id="SSF88713">
    <property type="entry name" value="Glycoside hydrolase/deacetylase"/>
    <property type="match status" value="1"/>
</dbReference>
<feature type="domain" description="Chitin-binding type-1" evidence="9">
    <location>
        <begin position="59"/>
        <end position="103"/>
    </location>
</feature>
<comment type="caution">
    <text evidence="7">Lacks conserved residue(s) required for the propagation of feature annotation.</text>
</comment>
<dbReference type="CDD" id="cd00035">
    <property type="entry name" value="ChtBD1"/>
    <property type="match status" value="1"/>
</dbReference>
<feature type="disulfide bond" evidence="7">
    <location>
        <begin position="69"/>
        <end position="81"/>
    </location>
</feature>
<keyword evidence="6" id="KW-0170">Cobalt</keyword>
<evidence type="ECO:0000259" key="10">
    <source>
        <dbReference type="PROSITE" id="PS51677"/>
    </source>
</evidence>
<keyword evidence="7" id="KW-1015">Disulfide bond</keyword>
<gene>
    <name evidence="11" type="ORF">PAC_04629</name>
</gene>
<dbReference type="Gene3D" id="3.20.20.370">
    <property type="entry name" value="Glycoside hydrolase/deacetylase"/>
    <property type="match status" value="1"/>
</dbReference>
<feature type="disulfide bond" evidence="7">
    <location>
        <begin position="74"/>
        <end position="88"/>
    </location>
</feature>
<dbReference type="STRING" id="576137.A0A1L7WPN9"/>
<evidence type="ECO:0000256" key="5">
    <source>
        <dbReference type="ARBA" id="ARBA00023277"/>
    </source>
</evidence>